<reference evidence="4" key="1">
    <citation type="submission" date="2020-08" db="EMBL/GenBank/DDBJ databases">
        <title>Genome public.</title>
        <authorList>
            <person name="Liu C."/>
            <person name="Sun Q."/>
        </authorList>
    </citation>
    <scope>NUCLEOTIDE SEQUENCE</scope>
    <source>
        <strain evidence="4">NSJ-12</strain>
    </source>
</reference>
<dbReference type="GO" id="GO:0030288">
    <property type="term" value="C:outer membrane-bounded periplasmic space"/>
    <property type="evidence" value="ECO:0007669"/>
    <property type="project" value="TreeGrafter"/>
</dbReference>
<dbReference type="CDD" id="cd02696">
    <property type="entry name" value="MurNAc-LAA"/>
    <property type="match status" value="1"/>
</dbReference>
<feature type="domain" description="MurNAc-LAA" evidence="3">
    <location>
        <begin position="126"/>
        <end position="244"/>
    </location>
</feature>
<proteinExistence type="predicted"/>
<dbReference type="InterPro" id="IPR050695">
    <property type="entry name" value="N-acetylmuramoyl_amidase_3"/>
</dbReference>
<gene>
    <name evidence="4" type="ORF">H8718_11350</name>
</gene>
<organism evidence="4 5">
    <name type="scientific">Zhenhengia yiwuensis</name>
    <dbReference type="NCBI Taxonomy" id="2763666"/>
    <lineage>
        <taxon>Bacteria</taxon>
        <taxon>Bacillati</taxon>
        <taxon>Bacillota</taxon>
        <taxon>Clostridia</taxon>
        <taxon>Lachnospirales</taxon>
        <taxon>Lachnospiraceae</taxon>
        <taxon>Zhenhengia</taxon>
    </lineage>
</organism>
<evidence type="ECO:0000256" key="1">
    <source>
        <dbReference type="ARBA" id="ARBA00022801"/>
    </source>
</evidence>
<dbReference type="EMBL" id="JACRSY010000017">
    <property type="protein sequence ID" value="MBC8580118.1"/>
    <property type="molecule type" value="Genomic_DNA"/>
</dbReference>
<dbReference type="Pfam" id="PF01520">
    <property type="entry name" value="Amidase_3"/>
    <property type="match status" value="1"/>
</dbReference>
<dbReference type="Proteomes" id="UP000655830">
    <property type="component" value="Unassembled WGS sequence"/>
</dbReference>
<dbReference type="GO" id="GO:0009253">
    <property type="term" value="P:peptidoglycan catabolic process"/>
    <property type="evidence" value="ECO:0007669"/>
    <property type="project" value="InterPro"/>
</dbReference>
<dbReference type="InterPro" id="IPR002508">
    <property type="entry name" value="MurNAc-LAA_cat"/>
</dbReference>
<dbReference type="GO" id="GO:0008745">
    <property type="term" value="F:N-acetylmuramoyl-L-alanine amidase activity"/>
    <property type="evidence" value="ECO:0007669"/>
    <property type="project" value="InterPro"/>
</dbReference>
<accession>A0A926IET9</accession>
<dbReference type="Gene3D" id="3.40.630.40">
    <property type="entry name" value="Zn-dependent exopeptidases"/>
    <property type="match status" value="1"/>
</dbReference>
<keyword evidence="5" id="KW-1185">Reference proteome</keyword>
<sequence length="251" mass="27648">MKKLRLFVLLLILVTLSSLIPTYGLEPIDLPEPPAPSEPEKPSFIVCIDPGHQAKGDGKSEAVAPGSGQRKARVSSGTAGVATKKAEYVVNLEASMILKQLLEEKGYTVYMTRESHDVNISNAERAEFANQKGAQMTIRIHCDSIGNSGKTGATLLVPSKTSKYTSGIYEKSNAYAECLKTALKEKGVKVNGIFERGDMTGFNWSRVPVVIFEMGFMSNYNEDRMLSDPSYQHKLMEAVVEALDMYRDNEQ</sequence>
<evidence type="ECO:0000259" key="3">
    <source>
        <dbReference type="SMART" id="SM00646"/>
    </source>
</evidence>
<feature type="region of interest" description="Disordered" evidence="2">
    <location>
        <begin position="53"/>
        <end position="76"/>
    </location>
</feature>
<keyword evidence="1" id="KW-0378">Hydrolase</keyword>
<dbReference type="PANTHER" id="PTHR30404">
    <property type="entry name" value="N-ACETYLMURAMOYL-L-ALANINE AMIDASE"/>
    <property type="match status" value="1"/>
</dbReference>
<dbReference type="RefSeq" id="WP_249332990.1">
    <property type="nucleotide sequence ID" value="NZ_JACRSY010000017.1"/>
</dbReference>
<comment type="caution">
    <text evidence="4">The sequence shown here is derived from an EMBL/GenBank/DDBJ whole genome shotgun (WGS) entry which is preliminary data.</text>
</comment>
<protein>
    <submittedName>
        <fullName evidence="4">N-acetylmuramoyl-L-alanine amidase</fullName>
    </submittedName>
</protein>
<dbReference type="PANTHER" id="PTHR30404:SF0">
    <property type="entry name" value="N-ACETYLMURAMOYL-L-ALANINE AMIDASE AMIC"/>
    <property type="match status" value="1"/>
</dbReference>
<evidence type="ECO:0000256" key="2">
    <source>
        <dbReference type="SAM" id="MobiDB-lite"/>
    </source>
</evidence>
<dbReference type="SUPFAM" id="SSF53187">
    <property type="entry name" value="Zn-dependent exopeptidases"/>
    <property type="match status" value="1"/>
</dbReference>
<dbReference type="SMART" id="SM00646">
    <property type="entry name" value="Ami_3"/>
    <property type="match status" value="1"/>
</dbReference>
<evidence type="ECO:0000313" key="5">
    <source>
        <dbReference type="Proteomes" id="UP000655830"/>
    </source>
</evidence>
<dbReference type="AlphaFoldDB" id="A0A926IET9"/>
<name>A0A926IET9_9FIRM</name>
<evidence type="ECO:0000313" key="4">
    <source>
        <dbReference type="EMBL" id="MBC8580118.1"/>
    </source>
</evidence>